<comment type="function">
    <text evidence="1">Required for the transposition of the insertion element.</text>
</comment>
<proteinExistence type="inferred from homology"/>
<dbReference type="Pfam" id="PF00872">
    <property type="entry name" value="Transposase_mut"/>
    <property type="match status" value="1"/>
</dbReference>
<evidence type="ECO:0000256" key="2">
    <source>
        <dbReference type="ARBA" id="ARBA00010961"/>
    </source>
</evidence>
<evidence type="ECO:0000313" key="7">
    <source>
        <dbReference type="Proteomes" id="UP001056539"/>
    </source>
</evidence>
<dbReference type="GO" id="GO:0004803">
    <property type="term" value="F:transposase activity"/>
    <property type="evidence" value="ECO:0007669"/>
    <property type="project" value="InterPro"/>
</dbReference>
<gene>
    <name evidence="6" type="ORF">KDW03_01650</name>
</gene>
<evidence type="ECO:0000256" key="5">
    <source>
        <dbReference type="ARBA" id="ARBA00023172"/>
    </source>
</evidence>
<sequence>MTEIYPHAKYQPCVVHVMRNILAKVRVQHRNIIATEIKEVFHAKDKQEAEQLFMKFTQNGKISIPT</sequence>
<organism evidence="6 7">
    <name type="scientific">Thermospira aquatica</name>
    <dbReference type="NCBI Taxonomy" id="2828656"/>
    <lineage>
        <taxon>Bacteria</taxon>
        <taxon>Pseudomonadati</taxon>
        <taxon>Spirochaetota</taxon>
        <taxon>Spirochaetia</taxon>
        <taxon>Brevinematales</taxon>
        <taxon>Thermospiraceae</taxon>
        <taxon>Thermospira</taxon>
    </lineage>
</organism>
<dbReference type="GO" id="GO:0003677">
    <property type="term" value="F:DNA binding"/>
    <property type="evidence" value="ECO:0007669"/>
    <property type="project" value="UniProtKB-KW"/>
</dbReference>
<evidence type="ECO:0000256" key="3">
    <source>
        <dbReference type="ARBA" id="ARBA00022578"/>
    </source>
</evidence>
<dbReference type="AlphaFoldDB" id="A0AAX3BGU0"/>
<evidence type="ECO:0000256" key="4">
    <source>
        <dbReference type="ARBA" id="ARBA00023125"/>
    </source>
</evidence>
<name>A0AAX3BGU0_9SPIR</name>
<reference evidence="6" key="1">
    <citation type="submission" date="2021-04" db="EMBL/GenBank/DDBJ databases">
        <authorList>
            <person name="Postec A."/>
        </authorList>
    </citation>
    <scope>NUCLEOTIDE SEQUENCE</scope>
    <source>
        <strain evidence="6">F1F22</strain>
    </source>
</reference>
<dbReference type="Proteomes" id="UP001056539">
    <property type="component" value="Chromosome"/>
</dbReference>
<keyword evidence="5" id="KW-0233">DNA recombination</keyword>
<protein>
    <submittedName>
        <fullName evidence="6">Transposase</fullName>
    </submittedName>
</protein>
<keyword evidence="7" id="KW-1185">Reference proteome</keyword>
<accession>A0AAX3BGU0</accession>
<dbReference type="InterPro" id="IPR001207">
    <property type="entry name" value="Transposase_mutator"/>
</dbReference>
<dbReference type="EMBL" id="CP073355">
    <property type="protein sequence ID" value="URA11350.1"/>
    <property type="molecule type" value="Genomic_DNA"/>
</dbReference>
<keyword evidence="3" id="KW-0815">Transposition</keyword>
<evidence type="ECO:0000313" key="6">
    <source>
        <dbReference type="EMBL" id="URA11350.1"/>
    </source>
</evidence>
<dbReference type="KEGG" id="taqu:KDW03_01650"/>
<reference evidence="6" key="2">
    <citation type="submission" date="2022-06" db="EMBL/GenBank/DDBJ databases">
        <title>Thermospira aquatica gen. nov., sp. nov.</title>
        <authorList>
            <person name="Ben Ali Gam Z."/>
            <person name="Labat M."/>
        </authorList>
    </citation>
    <scope>NUCLEOTIDE SEQUENCE</scope>
    <source>
        <strain evidence="6">F1F22</strain>
    </source>
</reference>
<comment type="similarity">
    <text evidence="2">Belongs to the transposase mutator family.</text>
</comment>
<keyword evidence="4" id="KW-0238">DNA-binding</keyword>
<evidence type="ECO:0000256" key="1">
    <source>
        <dbReference type="ARBA" id="ARBA00002190"/>
    </source>
</evidence>
<dbReference type="GO" id="GO:0006313">
    <property type="term" value="P:DNA transposition"/>
    <property type="evidence" value="ECO:0007669"/>
    <property type="project" value="InterPro"/>
</dbReference>